<comment type="similarity">
    <text evidence="1">Belongs to the transferase hexapeptide repeat family.</text>
</comment>
<evidence type="ECO:0000256" key="4">
    <source>
        <dbReference type="ARBA" id="ARBA00022679"/>
    </source>
</evidence>
<evidence type="ECO:0000256" key="6">
    <source>
        <dbReference type="ARBA" id="ARBA00023315"/>
    </source>
</evidence>
<protein>
    <recommendedName>
        <fullName evidence="3">Chloramphenicol acetyltransferase</fullName>
        <ecNumber evidence="2">2.3.1.28</ecNumber>
    </recommendedName>
</protein>
<keyword evidence="5" id="KW-0046">Antibiotic resistance</keyword>
<dbReference type="Proteomes" id="UP000725649">
    <property type="component" value="Unassembled WGS sequence"/>
</dbReference>
<keyword evidence="4" id="KW-0808">Transferase</keyword>
<evidence type="ECO:0000256" key="1">
    <source>
        <dbReference type="ARBA" id="ARBA00007274"/>
    </source>
</evidence>
<dbReference type="PANTHER" id="PTHR43300">
    <property type="entry name" value="ACETYLTRANSFERASE"/>
    <property type="match status" value="1"/>
</dbReference>
<dbReference type="PANTHER" id="PTHR43300:SF12">
    <property type="entry name" value="CHLORAMPHENICOL ACETYLTRANSFERASE"/>
    <property type="match status" value="1"/>
</dbReference>
<comment type="caution">
    <text evidence="8">The sequence shown here is derived from an EMBL/GenBank/DDBJ whole genome shotgun (WGS) entry which is preliminary data.</text>
</comment>
<evidence type="ECO:0000313" key="9">
    <source>
        <dbReference type="Proteomes" id="UP000725649"/>
    </source>
</evidence>
<evidence type="ECO:0000313" key="8">
    <source>
        <dbReference type="EMBL" id="MBE6421453.1"/>
    </source>
</evidence>
<name>A0A928HF68_9BACT</name>
<dbReference type="AlphaFoldDB" id="A0A928HF68"/>
<gene>
    <name evidence="8" type="ORF">E7027_04910</name>
</gene>
<dbReference type="SUPFAM" id="SSF51161">
    <property type="entry name" value="Trimeric LpxA-like enzymes"/>
    <property type="match status" value="1"/>
</dbReference>
<dbReference type="GO" id="GO:0008811">
    <property type="term" value="F:chloramphenicol O-acetyltransferase activity"/>
    <property type="evidence" value="ECO:0007669"/>
    <property type="project" value="UniProtKB-EC"/>
</dbReference>
<evidence type="ECO:0000256" key="3">
    <source>
        <dbReference type="ARBA" id="ARBA00020291"/>
    </source>
</evidence>
<dbReference type="EMBL" id="SUVG01000005">
    <property type="protein sequence ID" value="MBE6421453.1"/>
    <property type="molecule type" value="Genomic_DNA"/>
</dbReference>
<sequence length="208" mass="23876">MPDFKKLFVKIYSAFIVNKQKRHEVREILLLPDPNSPSSQHTWCGRHTYFGSNFTRMHEQSTVGSFCSIGKNVAIGPSQHPIDWLSTAPFQYVEYKKLTEDQPILSYSYPPTVVENDVWIGNNAVIKDGITVANGCIIASNAVLTRDTEPYGIYAGVPAKLIRKRFSDDIIKDLLELKWWELDDKIIATLPFNDIRRCIEELKKIRKM</sequence>
<evidence type="ECO:0000256" key="2">
    <source>
        <dbReference type="ARBA" id="ARBA00013235"/>
    </source>
</evidence>
<dbReference type="InterPro" id="IPR011004">
    <property type="entry name" value="Trimer_LpxA-like_sf"/>
</dbReference>
<dbReference type="InterPro" id="IPR050179">
    <property type="entry name" value="Trans_hexapeptide_repeat"/>
</dbReference>
<dbReference type="EC" id="2.3.1.28" evidence="2"/>
<organism evidence="8 9">
    <name type="scientific">Candidatus Avelusimicrobium gallicola</name>
    <dbReference type="NCBI Taxonomy" id="2562704"/>
    <lineage>
        <taxon>Bacteria</taxon>
        <taxon>Pseudomonadati</taxon>
        <taxon>Elusimicrobiota</taxon>
        <taxon>Elusimicrobia</taxon>
        <taxon>Elusimicrobiales</taxon>
        <taxon>Elusimicrobiaceae</taxon>
        <taxon>Candidatus Avelusimicrobium</taxon>
    </lineage>
</organism>
<evidence type="ECO:0000256" key="5">
    <source>
        <dbReference type="ARBA" id="ARBA00023251"/>
    </source>
</evidence>
<proteinExistence type="inferred from homology"/>
<dbReference type="GO" id="GO:0046677">
    <property type="term" value="P:response to antibiotic"/>
    <property type="evidence" value="ECO:0007669"/>
    <property type="project" value="UniProtKB-KW"/>
</dbReference>
<evidence type="ECO:0000256" key="7">
    <source>
        <dbReference type="ARBA" id="ARBA00047633"/>
    </source>
</evidence>
<dbReference type="CDD" id="cd03349">
    <property type="entry name" value="LbH_XAT"/>
    <property type="match status" value="1"/>
</dbReference>
<accession>A0A928HF68</accession>
<keyword evidence="6" id="KW-0012">Acyltransferase</keyword>
<dbReference type="Gene3D" id="2.160.10.10">
    <property type="entry name" value="Hexapeptide repeat proteins"/>
    <property type="match status" value="1"/>
</dbReference>
<comment type="catalytic activity">
    <reaction evidence="7">
        <text>chloramphenicol + acetyl-CoA = chloramphenicol 3-acetate + CoA</text>
        <dbReference type="Rhea" id="RHEA:18421"/>
        <dbReference type="ChEBI" id="CHEBI:16730"/>
        <dbReference type="ChEBI" id="CHEBI:17698"/>
        <dbReference type="ChEBI" id="CHEBI:57287"/>
        <dbReference type="ChEBI" id="CHEBI:57288"/>
        <dbReference type="EC" id="2.3.1.28"/>
    </reaction>
</comment>
<dbReference type="Pfam" id="PF00132">
    <property type="entry name" value="Hexapep"/>
    <property type="match status" value="1"/>
</dbReference>
<dbReference type="InterPro" id="IPR001451">
    <property type="entry name" value="Hexapep"/>
</dbReference>
<reference evidence="8" key="1">
    <citation type="submission" date="2019-04" db="EMBL/GenBank/DDBJ databases">
        <title>Evolution of Biomass-Degrading Anaerobic Consortia Revealed by Metagenomics.</title>
        <authorList>
            <person name="Peng X."/>
        </authorList>
    </citation>
    <scope>NUCLEOTIDE SEQUENCE</scope>
    <source>
        <strain evidence="8">SIG66</strain>
    </source>
</reference>